<evidence type="ECO:0000313" key="1">
    <source>
        <dbReference type="EMBL" id="MTD02582.1"/>
    </source>
</evidence>
<sequence length="115" mass="13370">MYKKRNIWKLVSLLFGVLIVILILMITNKIKTSVSLFTFVKHVLTSIEFYSSLFGAGIAGIFSLYVLHKQSRQNEKLLDIQLEDSRKQFVFEKQFEIEKTKNDLNIANLNNISKN</sequence>
<accession>A0A6L6GB51</accession>
<dbReference type="RefSeq" id="WP_154617772.1">
    <property type="nucleotide sequence ID" value="NZ_WLXE01000055.1"/>
</dbReference>
<protein>
    <submittedName>
        <fullName evidence="1">Uncharacterized protein</fullName>
    </submittedName>
</protein>
<evidence type="ECO:0000313" key="2">
    <source>
        <dbReference type="Proteomes" id="UP000483839"/>
    </source>
</evidence>
<gene>
    <name evidence="1" type="ORF">GKS16_09920</name>
</gene>
<name>A0A6L6GB51_STRUB</name>
<comment type="caution">
    <text evidence="1">The sequence shown here is derived from an EMBL/GenBank/DDBJ whole genome shotgun (WGS) entry which is preliminary data.</text>
</comment>
<proteinExistence type="predicted"/>
<dbReference type="Proteomes" id="UP000483839">
    <property type="component" value="Unassembled WGS sequence"/>
</dbReference>
<dbReference type="EMBL" id="WLXI01000065">
    <property type="protein sequence ID" value="MTD02582.1"/>
    <property type="molecule type" value="Genomic_DNA"/>
</dbReference>
<organism evidence="1 2">
    <name type="scientific">Streptococcus uberis</name>
    <dbReference type="NCBI Taxonomy" id="1349"/>
    <lineage>
        <taxon>Bacteria</taxon>
        <taxon>Bacillati</taxon>
        <taxon>Bacillota</taxon>
        <taxon>Bacilli</taxon>
        <taxon>Lactobacillales</taxon>
        <taxon>Streptococcaceae</taxon>
        <taxon>Streptococcus</taxon>
    </lineage>
</organism>
<reference evidence="1 2" key="1">
    <citation type="submission" date="2019-11" db="EMBL/GenBank/DDBJ databases">
        <title>Streptococcus uberis isolated from clinical mastitis cases on a southeastern Queensland dairy.</title>
        <authorList>
            <person name="Workentine M.L."/>
            <person name="Price R."/>
            <person name="Olchowy T."/>
        </authorList>
    </citation>
    <scope>NUCLEOTIDE SEQUENCE [LARGE SCALE GENOMIC DNA]</scope>
    <source>
        <strain evidence="1 2">OLC4459-A17</strain>
    </source>
</reference>
<dbReference type="AlphaFoldDB" id="A0A6L6GB51"/>